<keyword evidence="1" id="KW-0812">Transmembrane</keyword>
<reference evidence="2 3" key="1">
    <citation type="submission" date="2017-03" db="EMBL/GenBank/DDBJ databases">
        <title>Draft genome sequence of Streptomyces scabrisporus NF3, endophyte isolated from Amphipterygium adstringens.</title>
        <authorList>
            <person name="Vazquez M."/>
            <person name="Ceapa C.D."/>
            <person name="Rodriguez Luna D."/>
            <person name="Sanchez Esquivel S."/>
        </authorList>
    </citation>
    <scope>NUCLEOTIDE SEQUENCE [LARGE SCALE GENOMIC DNA]</scope>
    <source>
        <strain evidence="2 3">NF3</strain>
    </source>
</reference>
<evidence type="ECO:0000313" key="2">
    <source>
        <dbReference type="EMBL" id="OPC77940.1"/>
    </source>
</evidence>
<sequence length="221" mass="23935">MGSQPADGWTQTDEFLWYTCDIVADVVTGQADRRPLVASTARIAPGERVLATGVGEQFRLRAVGNGTYRSTGVAAIGRPGFVVGALAVNALGNAARRKRAQQDTVPRWVNDGGGELTITHLTAYLAHPRNPLSLGFTGLDQIDLPEPGVFEARYHDMYGKGYMCVRLATPWASLVFALAALAAFPSHPRLLGGTWLPPGFEERCAHFGRPVRPAQRLVLER</sequence>
<gene>
    <name evidence="2" type="ORF">B4N89_37525</name>
</gene>
<dbReference type="eggNOG" id="ENOG5033CT5">
    <property type="taxonomic scope" value="Bacteria"/>
</dbReference>
<keyword evidence="3" id="KW-1185">Reference proteome</keyword>
<proteinExistence type="predicted"/>
<evidence type="ECO:0000256" key="1">
    <source>
        <dbReference type="SAM" id="Phobius"/>
    </source>
</evidence>
<dbReference type="Proteomes" id="UP000190037">
    <property type="component" value="Unassembled WGS sequence"/>
</dbReference>
<keyword evidence="1" id="KW-1133">Transmembrane helix</keyword>
<protein>
    <submittedName>
        <fullName evidence="2">Uncharacterized protein</fullName>
    </submittedName>
</protein>
<dbReference type="EMBL" id="MWQN01000003">
    <property type="protein sequence ID" value="OPC77940.1"/>
    <property type="molecule type" value="Genomic_DNA"/>
</dbReference>
<accession>A0A1T3NMK1</accession>
<comment type="caution">
    <text evidence="2">The sequence shown here is derived from an EMBL/GenBank/DDBJ whole genome shotgun (WGS) entry which is preliminary data.</text>
</comment>
<keyword evidence="1" id="KW-0472">Membrane</keyword>
<feature type="transmembrane region" description="Helical" evidence="1">
    <location>
        <begin position="163"/>
        <end position="184"/>
    </location>
</feature>
<evidence type="ECO:0000313" key="3">
    <source>
        <dbReference type="Proteomes" id="UP000190037"/>
    </source>
</evidence>
<dbReference type="AlphaFoldDB" id="A0A1T3NMK1"/>
<name>A0A1T3NMK1_9ACTN</name>
<organism evidence="2 3">
    <name type="scientific">Embleya scabrispora</name>
    <dbReference type="NCBI Taxonomy" id="159449"/>
    <lineage>
        <taxon>Bacteria</taxon>
        <taxon>Bacillati</taxon>
        <taxon>Actinomycetota</taxon>
        <taxon>Actinomycetes</taxon>
        <taxon>Kitasatosporales</taxon>
        <taxon>Streptomycetaceae</taxon>
        <taxon>Embleya</taxon>
    </lineage>
</organism>